<organism evidence="3 4">
    <name type="scientific">Streptomyces zingiberis</name>
    <dbReference type="NCBI Taxonomy" id="2053010"/>
    <lineage>
        <taxon>Bacteria</taxon>
        <taxon>Bacillati</taxon>
        <taxon>Actinomycetota</taxon>
        <taxon>Actinomycetes</taxon>
        <taxon>Kitasatosporales</taxon>
        <taxon>Streptomycetaceae</taxon>
        <taxon>Streptomyces</taxon>
    </lineage>
</organism>
<dbReference type="CDD" id="cd04861">
    <property type="entry name" value="LigD_Pol_like"/>
    <property type="match status" value="1"/>
</dbReference>
<name>A0ABX1BVB8_9ACTN</name>
<evidence type="ECO:0000313" key="4">
    <source>
        <dbReference type="Proteomes" id="UP000695264"/>
    </source>
</evidence>
<keyword evidence="4" id="KW-1185">Reference proteome</keyword>
<dbReference type="EMBL" id="JAATEN010000001">
    <property type="protein sequence ID" value="NJP99321.1"/>
    <property type="molecule type" value="Genomic_DNA"/>
</dbReference>
<comment type="caution">
    <text evidence="3">The sequence shown here is derived from an EMBL/GenBank/DDBJ whole genome shotgun (WGS) entry which is preliminary data.</text>
</comment>
<dbReference type="Proteomes" id="UP000695264">
    <property type="component" value="Unassembled WGS sequence"/>
</dbReference>
<evidence type="ECO:0000259" key="2">
    <source>
        <dbReference type="Pfam" id="PF21686"/>
    </source>
</evidence>
<protein>
    <submittedName>
        <fullName evidence="3">ATP-dependent DNA ligase</fullName>
    </submittedName>
</protein>
<sequence>MTETREIRIGRRTLTVRRPDKLLFPDDGITKADLVDHYRSVSRRMLPQLRDRPLMMVRHPDGIDGGPPLVQKNIPGHFPDWIRRAGLRTADGTTVTHVICDDTATLAYLAEQACVTPHRWLSRADRPDHPDRLIVDLDPAEGADFEDVRWAARRTCGLLDDLGLPSQLMTTGSSGLHVVVGLDRQADFGTVRAFARRAAEVLALRHPDRLTTEQRKADRKGRVYLDVQRNAYGQTAVAPYAVRALPGAPVATPIAREELDDPGLHARRWTMATLGDRLADADPWAGMPRRGRSLRTAERRLADL</sequence>
<dbReference type="PANTHER" id="PTHR42705">
    <property type="entry name" value="BIFUNCTIONAL NON-HOMOLOGOUS END JOINING PROTEIN LIGD"/>
    <property type="match status" value="1"/>
</dbReference>
<reference evidence="3 4" key="1">
    <citation type="submission" date="2020-03" db="EMBL/GenBank/DDBJ databases">
        <title>WGS of actinomycetes isolated from Thailand.</title>
        <authorList>
            <person name="Thawai C."/>
        </authorList>
    </citation>
    <scope>NUCLEOTIDE SEQUENCE [LARGE SCALE GENOMIC DNA]</scope>
    <source>
        <strain evidence="3 4">PLAI 1-29</strain>
    </source>
</reference>
<gene>
    <name evidence="3" type="ORF">HCK00_01825</name>
</gene>
<dbReference type="InterPro" id="IPR014145">
    <property type="entry name" value="LigD_pol_dom"/>
</dbReference>
<evidence type="ECO:0000256" key="1">
    <source>
        <dbReference type="SAM" id="MobiDB-lite"/>
    </source>
</evidence>
<dbReference type="PANTHER" id="PTHR42705:SF2">
    <property type="entry name" value="BIFUNCTIONAL NON-HOMOLOGOUS END JOINING PROTEIN LIGD"/>
    <property type="match status" value="1"/>
</dbReference>
<dbReference type="InterPro" id="IPR052171">
    <property type="entry name" value="NHEJ_LigD"/>
</dbReference>
<evidence type="ECO:0000313" key="3">
    <source>
        <dbReference type="EMBL" id="NJP99321.1"/>
    </source>
</evidence>
<dbReference type="Gene3D" id="3.90.920.10">
    <property type="entry name" value="DNA primase, PRIM domain"/>
    <property type="match status" value="1"/>
</dbReference>
<feature type="region of interest" description="Disordered" evidence="1">
    <location>
        <begin position="285"/>
        <end position="304"/>
    </location>
</feature>
<dbReference type="Pfam" id="PF21686">
    <property type="entry name" value="LigD_Prim-Pol"/>
    <property type="match status" value="1"/>
</dbReference>
<dbReference type="NCBIfam" id="TIGR02778">
    <property type="entry name" value="ligD_pol"/>
    <property type="match status" value="1"/>
</dbReference>
<feature type="domain" description="DNA ligase D polymerase" evidence="2">
    <location>
        <begin position="30"/>
        <end position="284"/>
    </location>
</feature>
<proteinExistence type="predicted"/>
<dbReference type="GO" id="GO:0016874">
    <property type="term" value="F:ligase activity"/>
    <property type="evidence" value="ECO:0007669"/>
    <property type="project" value="UniProtKB-KW"/>
</dbReference>
<feature type="compositionally biased region" description="Basic and acidic residues" evidence="1">
    <location>
        <begin position="295"/>
        <end position="304"/>
    </location>
</feature>
<keyword evidence="3" id="KW-0436">Ligase</keyword>
<accession>A0ABX1BVB8</accession>
<dbReference type="RefSeq" id="WP_168099912.1">
    <property type="nucleotide sequence ID" value="NZ_JAATEN010000001.1"/>
</dbReference>